<dbReference type="GeneID" id="93129493"/>
<protein>
    <submittedName>
        <fullName evidence="1">Uncharacterized protein</fullName>
    </submittedName>
</protein>
<name>A0A892IEG2_9BURK</name>
<dbReference type="Proteomes" id="UP000625568">
    <property type="component" value="Chromosome 2"/>
</dbReference>
<reference evidence="1 2" key="1">
    <citation type="submission" date="2021-02" db="EMBL/GenBank/DDBJ databases">
        <title>FDA dAtabase for Regulatory Grade micrObial Sequences (FDA-ARGOS): Supporting development and validation of Infectious Disease Dx tests.</title>
        <authorList>
            <person name="Minogue T."/>
            <person name="Wolcott M."/>
            <person name="Wasieloski L."/>
            <person name="Aguilar W."/>
            <person name="Moore D."/>
            <person name="Jaissle J."/>
            <person name="Tallon L."/>
            <person name="Sadzewicz L."/>
            <person name="Zhao X."/>
            <person name="Boylan J."/>
            <person name="Ott S."/>
            <person name="Bowen H."/>
            <person name="Vavikolanu K."/>
            <person name="Mehta A."/>
            <person name="Aluvathingal J."/>
            <person name="Nadendla S."/>
            <person name="Yan Y."/>
            <person name="Sichtig H."/>
        </authorList>
    </citation>
    <scope>NUCLEOTIDE SEQUENCE [LARGE SCALE GENOMIC DNA]</scope>
    <source>
        <strain evidence="1 2">FDAARGOS_1272</strain>
    </source>
</reference>
<evidence type="ECO:0000313" key="1">
    <source>
        <dbReference type="EMBL" id="QRO79607.1"/>
    </source>
</evidence>
<proteinExistence type="predicted"/>
<gene>
    <name evidence="1" type="ORF">I6K02_24050</name>
</gene>
<keyword evidence="2" id="KW-1185">Reference proteome</keyword>
<organism evidence="1 2">
    <name type="scientific">Burkholderia dolosa</name>
    <dbReference type="NCBI Taxonomy" id="152500"/>
    <lineage>
        <taxon>Bacteria</taxon>
        <taxon>Pseudomonadati</taxon>
        <taxon>Pseudomonadota</taxon>
        <taxon>Betaproteobacteria</taxon>
        <taxon>Burkholderiales</taxon>
        <taxon>Burkholderiaceae</taxon>
        <taxon>Burkholderia</taxon>
        <taxon>Burkholderia cepacia complex</taxon>
    </lineage>
</organism>
<accession>A0A892IEG2</accession>
<sequence length="472" mass="50106">MAGQITGFDPPTGSNLLFDVPYQVTVHLTGFSTSDAITWTYTGTDNDLSIYPKKMIVGVDTTKVVATLQHLTEQSDLSMTFNLQNNGTDITGGNVTYNFINRFVNFPQSTGNKLYAVAPFTHVIDTTDDDQFLTLKLSVVNGSKALVGGYTLELSAESNVLFYNSDHSAPLTSNKVTTAASGTDLGTVTINVAATFAGIYRFNIGTGSGNQGQQVTVVIADPDGNGTLPLANTSPTIDNGNLDLGDAGATFTVTADANGNGASYDATTPVVIVVNGVPIVSASLPTVKDLRAGVEVSKSLLSTTASYQNRLYYMVLDDSGITGKYESQVLTFTASGTFKNQPDPSITDRPYQMPVLNSSIQVVNVGEIANGLPVSIPNDQNLLKAGDTIYVTGYASGTDVNGDPLQRTITTPPSAALKVTNSNKNNLVYYMDQFQLTGFAKGSTLYIDFYATGTSGKHYSKYRSNPWALETA</sequence>
<dbReference type="EMBL" id="CP069483">
    <property type="protein sequence ID" value="QRO79607.1"/>
    <property type="molecule type" value="Genomic_DNA"/>
</dbReference>
<dbReference type="RefSeq" id="WP_094190672.1">
    <property type="nucleotide sequence ID" value="NZ_CABVPR010000002.1"/>
</dbReference>
<evidence type="ECO:0000313" key="2">
    <source>
        <dbReference type="Proteomes" id="UP000625568"/>
    </source>
</evidence>
<dbReference type="AlphaFoldDB" id="A0A892IEG2"/>